<reference evidence="1" key="1">
    <citation type="submission" date="2020-05" db="EMBL/GenBank/DDBJ databases">
        <authorList>
            <person name="Brown S."/>
            <person name="Huntemann M."/>
            <person name="Clum A."/>
            <person name="Spunde A."/>
            <person name="Palaniappan K."/>
            <person name="Ritter S."/>
            <person name="Mikhailova N."/>
            <person name="Chen I.-M."/>
            <person name="Stamatis D."/>
            <person name="Reddy T."/>
            <person name="O'Malley R."/>
            <person name="Daum C."/>
            <person name="Shapiro N."/>
            <person name="Ivanova N."/>
            <person name="Kyrpides N."/>
            <person name="Woyke T."/>
        </authorList>
    </citation>
    <scope>NUCLEOTIDE SEQUENCE</scope>
    <source>
        <strain evidence="1">DJ080</strain>
    </source>
</reference>
<dbReference type="Proteomes" id="UP001193748">
    <property type="component" value="Unassembled WGS sequence"/>
</dbReference>
<sequence>MAKERSPQSDLNKQIEDMLSNKKLRAFVRWFCDGQDKDKFESISKNYLNNITLEKAMELYLEKRDVQEAILYVTKFQKDLNLVKIYNAMMKKALEGDTNSANWITKFSESSFFENNEDKFKTLQKKLKLNWEDSDNDR</sequence>
<protein>
    <submittedName>
        <fullName evidence="1">Uncharacterized protein</fullName>
    </submittedName>
</protein>
<evidence type="ECO:0000313" key="2">
    <source>
        <dbReference type="Proteomes" id="UP001193748"/>
    </source>
</evidence>
<reference evidence="1" key="2">
    <citation type="journal article" date="2022" name="Nat. Biotechnol.">
        <title>Carbon-negative production of acetone and isopropanol by gas fermentation at industrial pilot scale.</title>
        <authorList>
            <person name="Liew F.E."/>
            <person name="Nogle R."/>
            <person name="Abdalla T."/>
            <person name="Rasor B.J."/>
            <person name="Canter C."/>
            <person name="Jensen R.O."/>
            <person name="Wang L."/>
            <person name="Strutz J."/>
            <person name="Chirania P."/>
            <person name="De Tissera S."/>
            <person name="Mueller A.P."/>
            <person name="Ruan Z."/>
            <person name="Gao A."/>
            <person name="Tran L."/>
            <person name="Engle N.L."/>
            <person name="Bromley J.C."/>
            <person name="Daniell J."/>
            <person name="Conrado R."/>
            <person name="Tschaplinski T.J."/>
            <person name="Giannone R.J."/>
            <person name="Hettich R.L."/>
            <person name="Karim A.S."/>
            <person name="Simpson S.D."/>
            <person name="Brown S.D."/>
            <person name="Leang C."/>
            <person name="Jewett M.C."/>
            <person name="Kopke M."/>
        </authorList>
    </citation>
    <scope>NUCLEOTIDE SEQUENCE</scope>
    <source>
        <strain evidence="1">DJ080</strain>
    </source>
</reference>
<evidence type="ECO:0000313" key="1">
    <source>
        <dbReference type="EMBL" id="NRT88885.1"/>
    </source>
</evidence>
<dbReference type="RefSeq" id="WP_173711011.1">
    <property type="nucleotide sequence ID" value="NZ_JABSWW010000001.1"/>
</dbReference>
<comment type="caution">
    <text evidence="1">The sequence shown here is derived from an EMBL/GenBank/DDBJ whole genome shotgun (WGS) entry which is preliminary data.</text>
</comment>
<gene>
    <name evidence="1" type="ORF">B0H41_002564</name>
</gene>
<proteinExistence type="predicted"/>
<name>A0AAX0B0P7_CLOBE</name>
<dbReference type="AlphaFoldDB" id="A0AAX0B0P7"/>
<accession>A0AAX0B0P7</accession>
<organism evidence="1 2">
    <name type="scientific">Clostridium beijerinckii</name>
    <name type="common">Clostridium MP</name>
    <dbReference type="NCBI Taxonomy" id="1520"/>
    <lineage>
        <taxon>Bacteria</taxon>
        <taxon>Bacillati</taxon>
        <taxon>Bacillota</taxon>
        <taxon>Clostridia</taxon>
        <taxon>Eubacteriales</taxon>
        <taxon>Clostridiaceae</taxon>
        <taxon>Clostridium</taxon>
    </lineage>
</organism>
<dbReference type="EMBL" id="JABSWW010000001">
    <property type="protein sequence ID" value="NRT88885.1"/>
    <property type="molecule type" value="Genomic_DNA"/>
</dbReference>